<evidence type="ECO:0000256" key="5">
    <source>
        <dbReference type="ARBA" id="ARBA00023027"/>
    </source>
</evidence>
<dbReference type="InterPro" id="IPR016161">
    <property type="entry name" value="Ald_DH/histidinol_DH"/>
</dbReference>
<dbReference type="EMBL" id="OCMT01000002">
    <property type="protein sequence ID" value="SOD15502.1"/>
    <property type="molecule type" value="Genomic_DNA"/>
</dbReference>
<gene>
    <name evidence="12" type="ORF">SAMN06297358_2496</name>
</gene>
<name>A0A286A0S6_9SPHI</name>
<evidence type="ECO:0000256" key="10">
    <source>
        <dbReference type="RuleBase" id="RU003345"/>
    </source>
</evidence>
<dbReference type="GO" id="GO:0004657">
    <property type="term" value="F:proline dehydrogenase activity"/>
    <property type="evidence" value="ECO:0007669"/>
    <property type="project" value="UniProtKB-ARBA"/>
</dbReference>
<sequence length="544" mass="60136">MLKGFFNVPAPINEPILGYAPGSKERELLKAALAEGRSKVIDIPMYIGNKEVFTDDKGKITPPHDHQHLLATYSKGTKSHVQQAIDAALAAKTDWENLAWEQRAAIFLKAADLIAGPYRYKLNAATMLGQSKNAFQAEIDAACEFIDFLRFNVSYMTEIYKQQPPVSPRGNWNRVEQRPLEGFVFALTPFNFTAIAGNLPSCVAMMGNVVVWKPADTQIYAANLIMQIFKEAGLPDGVINLIYGHGPDIGDVIFSHPDFAGIHFTGSTAVFQEIWKTIGTNIFKYKTYPRIVGETGGKDFILVHGSADAQVSSTAILRGAFEYQGQKCSAASRVYVAKSKWADIKELLLRDLATLKMGPTEDFSNFINAVIDERSFDKLAKYIDQAKKDKGVEIIAGGNYDKSKGYFIEPTVLVVDDPKYTTMCEELFGPVLTVFVYDDKDFDKTLEIIDSTSIYALTGAVIAQDRYAIDKATTRLRNAAGNFYINDKCTGAVVGQQPFGGARGSGTNDKAGSMINLLRWVSPRTIKETFDPPKDYTYPFLAND</sequence>
<dbReference type="PANTHER" id="PTHR42862">
    <property type="entry name" value="DELTA-1-PYRROLINE-5-CARBOXYLATE DEHYDROGENASE 1, ISOFORM A-RELATED"/>
    <property type="match status" value="1"/>
</dbReference>
<comment type="catalytic activity">
    <reaction evidence="8">
        <text>L-glutamate 5-semialdehyde + NAD(+) + H2O = L-glutamate + NADH + 2 H(+)</text>
        <dbReference type="Rhea" id="RHEA:30235"/>
        <dbReference type="ChEBI" id="CHEBI:15377"/>
        <dbReference type="ChEBI" id="CHEBI:15378"/>
        <dbReference type="ChEBI" id="CHEBI:29985"/>
        <dbReference type="ChEBI" id="CHEBI:57540"/>
        <dbReference type="ChEBI" id="CHEBI:57945"/>
        <dbReference type="ChEBI" id="CHEBI:58066"/>
        <dbReference type="EC" id="1.2.1.88"/>
    </reaction>
</comment>
<comment type="similarity">
    <text evidence="2 10">Belongs to the aldehyde dehydrogenase family.</text>
</comment>
<dbReference type="Pfam" id="PF00171">
    <property type="entry name" value="Aldedh"/>
    <property type="match status" value="1"/>
</dbReference>
<dbReference type="FunFam" id="3.40.605.10:FF:000006">
    <property type="entry name" value="1-pyrroline-5-carboxylate dehydrogenase"/>
    <property type="match status" value="1"/>
</dbReference>
<dbReference type="Proteomes" id="UP000219281">
    <property type="component" value="Unassembled WGS sequence"/>
</dbReference>
<dbReference type="OrthoDB" id="9762913at2"/>
<evidence type="ECO:0000256" key="6">
    <source>
        <dbReference type="ARBA" id="ARBA00023062"/>
    </source>
</evidence>
<feature type="active site" evidence="9">
    <location>
        <position position="294"/>
    </location>
</feature>
<dbReference type="Gene3D" id="3.40.605.10">
    <property type="entry name" value="Aldehyde Dehydrogenase, Chain A, domain 1"/>
    <property type="match status" value="1"/>
</dbReference>
<keyword evidence="13" id="KW-1185">Reference proteome</keyword>
<dbReference type="GO" id="GO:0009898">
    <property type="term" value="C:cytoplasmic side of plasma membrane"/>
    <property type="evidence" value="ECO:0007669"/>
    <property type="project" value="TreeGrafter"/>
</dbReference>
<keyword evidence="5" id="KW-0520">NAD</keyword>
<dbReference type="AlphaFoldDB" id="A0A286A0S6"/>
<dbReference type="InterPro" id="IPR005931">
    <property type="entry name" value="P5CDH/ALDH4A1"/>
</dbReference>
<dbReference type="InterPro" id="IPR050485">
    <property type="entry name" value="Proline_metab_enzyme"/>
</dbReference>
<dbReference type="RefSeq" id="WP_097132270.1">
    <property type="nucleotide sequence ID" value="NZ_OCMT01000002.1"/>
</dbReference>
<dbReference type="InterPro" id="IPR016162">
    <property type="entry name" value="Ald_DH_N"/>
</dbReference>
<dbReference type="SUPFAM" id="SSF53720">
    <property type="entry name" value="ALDH-like"/>
    <property type="match status" value="1"/>
</dbReference>
<comment type="pathway">
    <text evidence="1">Amino-acid degradation; L-proline degradation into L-glutamate; L-glutamate from L-proline: step 2/2.</text>
</comment>
<evidence type="ECO:0000256" key="4">
    <source>
        <dbReference type="ARBA" id="ARBA00023002"/>
    </source>
</evidence>
<dbReference type="PANTHER" id="PTHR42862:SF1">
    <property type="entry name" value="DELTA-1-PYRROLINE-5-CARBOXYLATE DEHYDROGENASE 2, ISOFORM A-RELATED"/>
    <property type="match status" value="1"/>
</dbReference>
<dbReference type="InterPro" id="IPR016163">
    <property type="entry name" value="Ald_DH_C"/>
</dbReference>
<dbReference type="Gene3D" id="3.40.309.10">
    <property type="entry name" value="Aldehyde Dehydrogenase, Chain A, domain 2"/>
    <property type="match status" value="1"/>
</dbReference>
<evidence type="ECO:0000256" key="9">
    <source>
        <dbReference type="PROSITE-ProRule" id="PRU10007"/>
    </source>
</evidence>
<accession>A0A286A0S6</accession>
<dbReference type="InterPro" id="IPR016160">
    <property type="entry name" value="Ald_DH_CS_CYS"/>
</dbReference>
<dbReference type="InterPro" id="IPR015590">
    <property type="entry name" value="Aldehyde_DH_dom"/>
</dbReference>
<evidence type="ECO:0000256" key="3">
    <source>
        <dbReference type="ARBA" id="ARBA00012884"/>
    </source>
</evidence>
<dbReference type="PROSITE" id="PS00687">
    <property type="entry name" value="ALDEHYDE_DEHYDR_GLU"/>
    <property type="match status" value="1"/>
</dbReference>
<organism evidence="12 13">
    <name type="scientific">Pedobacter xixiisoli</name>
    <dbReference type="NCBI Taxonomy" id="1476464"/>
    <lineage>
        <taxon>Bacteria</taxon>
        <taxon>Pseudomonadati</taxon>
        <taxon>Bacteroidota</taxon>
        <taxon>Sphingobacteriia</taxon>
        <taxon>Sphingobacteriales</taxon>
        <taxon>Sphingobacteriaceae</taxon>
        <taxon>Pedobacter</taxon>
    </lineage>
</organism>
<dbReference type="CDD" id="cd07123">
    <property type="entry name" value="ALDH_F4-17_P5CDH"/>
    <property type="match status" value="1"/>
</dbReference>
<evidence type="ECO:0000256" key="8">
    <source>
        <dbReference type="ARBA" id="ARBA00048142"/>
    </source>
</evidence>
<dbReference type="EC" id="1.2.1.88" evidence="3"/>
<evidence type="ECO:0000259" key="11">
    <source>
        <dbReference type="Pfam" id="PF00171"/>
    </source>
</evidence>
<dbReference type="UniPathway" id="UPA00261">
    <property type="reaction ID" value="UER00374"/>
</dbReference>
<protein>
    <recommendedName>
        <fullName evidence="7">L-glutamate gamma-semialdehyde dehydrogenase</fullName>
        <ecNumber evidence="3">1.2.1.88</ecNumber>
    </recommendedName>
    <alternativeName>
        <fullName evidence="7">L-glutamate gamma-semialdehyde dehydrogenase</fullName>
    </alternativeName>
</protein>
<evidence type="ECO:0000313" key="12">
    <source>
        <dbReference type="EMBL" id="SOD15502.1"/>
    </source>
</evidence>
<keyword evidence="6" id="KW-0642">Proline metabolism</keyword>
<evidence type="ECO:0000313" key="13">
    <source>
        <dbReference type="Proteomes" id="UP000219281"/>
    </source>
</evidence>
<evidence type="ECO:0000256" key="7">
    <source>
        <dbReference type="ARBA" id="ARBA00032259"/>
    </source>
</evidence>
<reference evidence="13" key="1">
    <citation type="submission" date="2017-09" db="EMBL/GenBank/DDBJ databases">
        <authorList>
            <person name="Varghese N."/>
            <person name="Submissions S."/>
        </authorList>
    </citation>
    <scope>NUCLEOTIDE SEQUENCE [LARGE SCALE GENOMIC DNA]</scope>
    <source>
        <strain evidence="13">CGMCC 1.12803</strain>
    </source>
</reference>
<dbReference type="GO" id="GO:0010133">
    <property type="term" value="P:L-proline catabolic process to L-glutamate"/>
    <property type="evidence" value="ECO:0007669"/>
    <property type="project" value="UniProtKB-UniPathway"/>
</dbReference>
<evidence type="ECO:0000256" key="1">
    <source>
        <dbReference type="ARBA" id="ARBA00004786"/>
    </source>
</evidence>
<evidence type="ECO:0000256" key="2">
    <source>
        <dbReference type="ARBA" id="ARBA00009986"/>
    </source>
</evidence>
<keyword evidence="4 10" id="KW-0560">Oxidoreductase</keyword>
<dbReference type="PROSITE" id="PS00070">
    <property type="entry name" value="ALDEHYDE_DEHYDR_CYS"/>
    <property type="match status" value="1"/>
</dbReference>
<dbReference type="GO" id="GO:0003842">
    <property type="term" value="F:L-glutamate gamma-semialdehyde dehydrogenase activity"/>
    <property type="evidence" value="ECO:0007669"/>
    <property type="project" value="UniProtKB-EC"/>
</dbReference>
<proteinExistence type="inferred from homology"/>
<dbReference type="InterPro" id="IPR029510">
    <property type="entry name" value="Ald_DH_CS_GLU"/>
</dbReference>
<dbReference type="FunFam" id="3.40.309.10:FF:000005">
    <property type="entry name" value="1-pyrroline-5-carboxylate dehydrogenase 1"/>
    <property type="match status" value="1"/>
</dbReference>
<dbReference type="NCBIfam" id="TIGR01236">
    <property type="entry name" value="D1pyr5carbox1"/>
    <property type="match status" value="1"/>
</dbReference>
<feature type="domain" description="Aldehyde dehydrogenase" evidence="11">
    <location>
        <begin position="60"/>
        <end position="513"/>
    </location>
</feature>